<evidence type="ECO:0000256" key="2">
    <source>
        <dbReference type="ARBA" id="ARBA00022747"/>
    </source>
</evidence>
<sequence length="433" mass="48665">MAVFSIIQKSQLEGAKRLDAEYYQPEYLDLEKKLDSIETKTIDELSKSVVSFGAYSLTSYLEWQDSGVPYVNVGDIHEGYIDTSNIKHISEKVDEILRKSRVNNGQVLLTMAGTIGNAAVAHNLPRSMNANQAIAKITPIDDISPYYLVAFLNSKYGQLQTQREIVSSVQANIFLGPIKKFRVPLFDKASASAIENKYRDFLKTLEHSQSLYAQAENLLLEQLGLKDFKADEDLYSIVNFSEIKLASRMDAEYFQPKYEKLLEILKQSKPLIGLVKQAKRRAEIIPQKEYSYIEISDVNAGSGEVTSNSVLGKELPTNAKIKIEGGELLISKVRPTRGAVTIIPMDWKKDFIASGAFSVFDVSYPMGEYLQIVLRSLIGKLQMERPTTGTSYPTITDADVEHILIPILPEKMQQKIAKLVRESHEARKKAKEL</sequence>
<dbReference type="AlphaFoldDB" id="A0A1G1Z8D5"/>
<dbReference type="EMBL" id="MHIZ01000001">
    <property type="protein sequence ID" value="OGY60912.1"/>
    <property type="molecule type" value="Genomic_DNA"/>
</dbReference>
<dbReference type="Pfam" id="PF01420">
    <property type="entry name" value="Methylase_S"/>
    <property type="match status" value="2"/>
</dbReference>
<keyword evidence="3" id="KW-0238">DNA-binding</keyword>
<evidence type="ECO:0000259" key="4">
    <source>
        <dbReference type="Pfam" id="PF01420"/>
    </source>
</evidence>
<dbReference type="Proteomes" id="UP000178808">
    <property type="component" value="Unassembled WGS sequence"/>
</dbReference>
<comment type="caution">
    <text evidence="5">The sequence shown here is derived from an EMBL/GenBank/DDBJ whole genome shotgun (WGS) entry which is preliminary data.</text>
</comment>
<protein>
    <recommendedName>
        <fullName evidence="4">Type I restriction modification DNA specificity domain-containing protein</fullName>
    </recommendedName>
</protein>
<dbReference type="PANTHER" id="PTHR30408">
    <property type="entry name" value="TYPE-1 RESTRICTION ENZYME ECOKI SPECIFICITY PROTEIN"/>
    <property type="match status" value="1"/>
</dbReference>
<name>A0A1G1Z8D5_9BACT</name>
<proteinExistence type="inferred from homology"/>
<keyword evidence="2" id="KW-0680">Restriction system</keyword>
<evidence type="ECO:0000313" key="6">
    <source>
        <dbReference type="Proteomes" id="UP000178808"/>
    </source>
</evidence>
<dbReference type="InterPro" id="IPR052021">
    <property type="entry name" value="Type-I_RS_S_subunit"/>
</dbReference>
<gene>
    <name evidence="5" type="ORF">A3I31_01680</name>
</gene>
<dbReference type="GO" id="GO:0009307">
    <property type="term" value="P:DNA restriction-modification system"/>
    <property type="evidence" value="ECO:0007669"/>
    <property type="project" value="UniProtKB-KW"/>
</dbReference>
<organism evidence="5 6">
    <name type="scientific">Candidatus Colwellbacteria bacterium RIFCSPLOWO2_02_FULL_44_20b</name>
    <dbReference type="NCBI Taxonomy" id="1797691"/>
    <lineage>
        <taxon>Bacteria</taxon>
        <taxon>Candidatus Colwelliibacteriota</taxon>
    </lineage>
</organism>
<dbReference type="InterPro" id="IPR044946">
    <property type="entry name" value="Restrct_endonuc_typeI_TRD_sf"/>
</dbReference>
<reference evidence="5 6" key="1">
    <citation type="journal article" date="2016" name="Nat. Commun.">
        <title>Thousands of microbial genomes shed light on interconnected biogeochemical processes in an aquifer system.</title>
        <authorList>
            <person name="Anantharaman K."/>
            <person name="Brown C.T."/>
            <person name="Hug L.A."/>
            <person name="Sharon I."/>
            <person name="Castelle C.J."/>
            <person name="Probst A.J."/>
            <person name="Thomas B.C."/>
            <person name="Singh A."/>
            <person name="Wilkins M.J."/>
            <person name="Karaoz U."/>
            <person name="Brodie E.L."/>
            <person name="Williams K.H."/>
            <person name="Hubbard S.S."/>
            <person name="Banfield J.F."/>
        </authorList>
    </citation>
    <scope>NUCLEOTIDE SEQUENCE [LARGE SCALE GENOMIC DNA]</scope>
</reference>
<evidence type="ECO:0000256" key="3">
    <source>
        <dbReference type="ARBA" id="ARBA00023125"/>
    </source>
</evidence>
<feature type="non-terminal residue" evidence="5">
    <location>
        <position position="433"/>
    </location>
</feature>
<accession>A0A1G1Z8D5</accession>
<feature type="domain" description="Type I restriction modification DNA specificity" evidence="4">
    <location>
        <begin position="283"/>
        <end position="419"/>
    </location>
</feature>
<dbReference type="GO" id="GO:0003677">
    <property type="term" value="F:DNA binding"/>
    <property type="evidence" value="ECO:0007669"/>
    <property type="project" value="UniProtKB-KW"/>
</dbReference>
<dbReference type="SUPFAM" id="SSF116734">
    <property type="entry name" value="DNA methylase specificity domain"/>
    <property type="match status" value="2"/>
</dbReference>
<dbReference type="InterPro" id="IPR000055">
    <property type="entry name" value="Restrct_endonuc_typeI_TRD"/>
</dbReference>
<feature type="domain" description="Type I restriction modification DNA specificity" evidence="4">
    <location>
        <begin position="38"/>
        <end position="185"/>
    </location>
</feature>
<evidence type="ECO:0000256" key="1">
    <source>
        <dbReference type="ARBA" id="ARBA00010923"/>
    </source>
</evidence>
<dbReference type="PANTHER" id="PTHR30408:SF12">
    <property type="entry name" value="TYPE I RESTRICTION ENZYME MJAVIII SPECIFICITY SUBUNIT"/>
    <property type="match status" value="1"/>
</dbReference>
<dbReference type="Gene3D" id="3.90.220.20">
    <property type="entry name" value="DNA methylase specificity domains"/>
    <property type="match status" value="2"/>
</dbReference>
<comment type="similarity">
    <text evidence="1">Belongs to the type-I restriction system S methylase family.</text>
</comment>
<evidence type="ECO:0000313" key="5">
    <source>
        <dbReference type="EMBL" id="OGY60912.1"/>
    </source>
</evidence>